<dbReference type="InterPro" id="IPR058907">
    <property type="entry name" value="P29_N"/>
</dbReference>
<dbReference type="SUPFAM" id="SSF48208">
    <property type="entry name" value="Six-hairpin glycosidases"/>
    <property type="match status" value="1"/>
</dbReference>
<organism evidence="2 3">
    <name type="scientific">Salinicoccus sesuvii</name>
    <dbReference type="NCBI Taxonomy" id="868281"/>
    <lineage>
        <taxon>Bacteria</taxon>
        <taxon>Bacillati</taxon>
        <taxon>Bacillota</taxon>
        <taxon>Bacilli</taxon>
        <taxon>Bacillales</taxon>
        <taxon>Staphylococcaceae</taxon>
        <taxon>Salinicoccus</taxon>
    </lineage>
</organism>
<dbReference type="Gene3D" id="1.50.10.20">
    <property type="match status" value="1"/>
</dbReference>
<dbReference type="RefSeq" id="WP_380655741.1">
    <property type="nucleotide sequence ID" value="NZ_JBHRVQ010000001.1"/>
</dbReference>
<comment type="caution">
    <text evidence="2">The sequence shown here is derived from an EMBL/GenBank/DDBJ whole genome shotgun (WGS) entry which is preliminary data.</text>
</comment>
<proteinExistence type="predicted"/>
<feature type="domain" description="Broad-specificity ulvan lyase N-terminal" evidence="1">
    <location>
        <begin position="282"/>
        <end position="438"/>
    </location>
</feature>
<dbReference type="InterPro" id="IPR008928">
    <property type="entry name" value="6-hairpin_glycosidase_sf"/>
</dbReference>
<dbReference type="Pfam" id="PF25840">
    <property type="entry name" value="Ulvan_lyase_N"/>
    <property type="match status" value="1"/>
</dbReference>
<dbReference type="Proteomes" id="UP001595637">
    <property type="component" value="Unassembled WGS sequence"/>
</dbReference>
<evidence type="ECO:0000313" key="2">
    <source>
        <dbReference type="EMBL" id="MFC3389141.1"/>
    </source>
</evidence>
<keyword evidence="3" id="KW-1185">Reference proteome</keyword>
<sequence length="555" mass="63771">MKDIMQHLFNAVANESRIDANQVELNERKYRVNRQYTVFLSVREDNSKAYIVRGQAAKFSDAVNQALDIYVSKKPVGFKPKHLKLDIVNGVKPFKNRRMFDYRKDTLLFDKGNEGVTFGKTLQTAFLPSEMIGYDIVENRKVNINNLNAAVKQKLNDDSYNQLKSPFKFSTDAFYSNGNDYYPLTRGHRVFREIDKDTVLYAIQLTKNNYFKQVVNSRGKFIYTYLPAVDYAEKKYNILRHAGTIFSMLQTYELTQDEEIMNRAKKALSFLVDKVEIARSGQKGKVLVERDTAKLGGNGLAIVALAKYTEITGDRKYLPVMQELAEWIKDMQIDSGDFKAHKLVYSTGEISDFVSDFYIGESILALTKLHALDGNLDWIDVAENAADYLINTKNKDATTSTIQHDHWLLYGLNGLYRVRQKEMYIKHALMMAESIMDTQYLSEQKNDIEFIGGYPPQVGTLPKSVPVACRTEGLSNAYELAKDYGYEEEAKRMREAIIKGVQFQLQTQLREESVMHFENHSLCIGAFYNKFKDITIRNDFTQHNISACIACYKIM</sequence>
<evidence type="ECO:0000259" key="1">
    <source>
        <dbReference type="Pfam" id="PF25840"/>
    </source>
</evidence>
<reference evidence="3" key="1">
    <citation type="journal article" date="2019" name="Int. J. Syst. Evol. Microbiol.">
        <title>The Global Catalogue of Microorganisms (GCM) 10K type strain sequencing project: providing services to taxonomists for standard genome sequencing and annotation.</title>
        <authorList>
            <consortium name="The Broad Institute Genomics Platform"/>
            <consortium name="The Broad Institute Genome Sequencing Center for Infectious Disease"/>
            <person name="Wu L."/>
            <person name="Ma J."/>
        </authorList>
    </citation>
    <scope>NUCLEOTIDE SEQUENCE [LARGE SCALE GENOMIC DNA]</scope>
    <source>
        <strain evidence="3">CCM 7756</strain>
    </source>
</reference>
<accession>A0ABV7N6B9</accession>
<name>A0ABV7N6B9_9STAP</name>
<protein>
    <recommendedName>
        <fullName evidence="1">Broad-specificity ulvan lyase N-terminal domain-containing protein</fullName>
    </recommendedName>
</protein>
<evidence type="ECO:0000313" key="3">
    <source>
        <dbReference type="Proteomes" id="UP001595637"/>
    </source>
</evidence>
<dbReference type="EMBL" id="JBHRVQ010000001">
    <property type="protein sequence ID" value="MFC3389141.1"/>
    <property type="molecule type" value="Genomic_DNA"/>
</dbReference>
<gene>
    <name evidence="2" type="ORF">ACFOEO_11190</name>
</gene>